<evidence type="ECO:0000313" key="2">
    <source>
        <dbReference type="EMBL" id="AFK75431.1"/>
    </source>
</evidence>
<dbReference type="AlphaFoldDB" id="M4H261"/>
<name>M4H261_PLEBA</name>
<keyword evidence="1" id="KW-0732">Signal</keyword>
<feature type="signal peptide" evidence="1">
    <location>
        <begin position="1"/>
        <end position="16"/>
    </location>
</feature>
<reference evidence="2" key="1">
    <citation type="submission" date="2012-02" db="EMBL/GenBank/DDBJ databases">
        <title>The genome of the ctenophore, Pleurobrachia bachei.</title>
        <authorList>
            <person name="Kohn A.B."/>
            <person name="Citarella M."/>
            <person name="Moroz L.L."/>
        </authorList>
    </citation>
    <scope>NUCLEOTIDE SEQUENCE</scope>
</reference>
<dbReference type="InterPro" id="IPR008979">
    <property type="entry name" value="Galactose-bd-like_sf"/>
</dbReference>
<evidence type="ECO:0000256" key="1">
    <source>
        <dbReference type="SAM" id="SignalP"/>
    </source>
</evidence>
<proteinExistence type="evidence at transcript level"/>
<feature type="chain" id="PRO_5004053704" evidence="1">
    <location>
        <begin position="17"/>
        <end position="175"/>
    </location>
</feature>
<accession>M4H261</accession>
<dbReference type="SUPFAM" id="SSF49785">
    <property type="entry name" value="Galactose-binding domain-like"/>
    <property type="match status" value="1"/>
</dbReference>
<dbReference type="Gene3D" id="2.60.120.260">
    <property type="entry name" value="Galactose-binding domain-like"/>
    <property type="match status" value="1"/>
</dbReference>
<protein>
    <submittedName>
        <fullName evidence="2">Putative secretory peptide-21</fullName>
    </submittedName>
</protein>
<dbReference type="EMBL" id="JQ700331">
    <property type="protein sequence ID" value="AFK75431.1"/>
    <property type="molecule type" value="mRNA"/>
</dbReference>
<organism evidence="2">
    <name type="scientific">Pleurobrachia bachei</name>
    <name type="common">Sea gooseberry</name>
    <dbReference type="NCBI Taxonomy" id="34499"/>
    <lineage>
        <taxon>Eukaryota</taxon>
        <taxon>Metazoa</taxon>
        <taxon>Ctenophora</taxon>
        <taxon>Tentaculata</taxon>
        <taxon>Cydippida</taxon>
        <taxon>Pleurobrachiidae</taxon>
        <taxon>Pleurobrachia</taxon>
    </lineage>
</organism>
<dbReference type="Pfam" id="PF22633">
    <property type="entry name" value="F5_F8_type_C_2"/>
    <property type="match status" value="1"/>
</dbReference>
<sequence>MIPLLLLLFLIEPLDTATPSEGQLLSISIATARTVNGNYPPEFAIDGDLNTFYHTGEAASPQWLKLQLEDPAWVSRVVIVNRLENINIMQRLLGTQVYLYDADGTTQIANCGKISTIASLMYISSQTYNMPCDSSQLASYVKLEDSEMEVSIDDQIIMNILEVEVYGTVPLSTGK</sequence>